<evidence type="ECO:0000313" key="2">
    <source>
        <dbReference type="Proteomes" id="UP000284702"/>
    </source>
</evidence>
<accession>A0A425D4H4</accession>
<dbReference type="InterPro" id="IPR052727">
    <property type="entry name" value="Rab4/Rab5_effector"/>
</dbReference>
<evidence type="ECO:0000313" key="1">
    <source>
        <dbReference type="EMBL" id="RQM24177.1"/>
    </source>
</evidence>
<keyword evidence="2" id="KW-1185">Reference proteome</keyword>
<dbReference type="AlphaFoldDB" id="A0A425D4H4"/>
<dbReference type="PANTHER" id="PTHR13510">
    <property type="entry name" value="FYVE-FINGER-CONTAINING RAB5 EFFECTOR PROTEIN RABENOSYN-5-RELATED"/>
    <property type="match status" value="1"/>
</dbReference>
<dbReference type="Proteomes" id="UP000284702">
    <property type="component" value="Unassembled WGS sequence"/>
</dbReference>
<evidence type="ECO:0008006" key="3">
    <source>
        <dbReference type="Google" id="ProtNLM"/>
    </source>
</evidence>
<dbReference type="VEuPathDB" id="FungiDB:H257_13266"/>
<organism evidence="1 2">
    <name type="scientific">Aphanomyces astaci</name>
    <name type="common">Crayfish plague agent</name>
    <dbReference type="NCBI Taxonomy" id="112090"/>
    <lineage>
        <taxon>Eukaryota</taxon>
        <taxon>Sar</taxon>
        <taxon>Stramenopiles</taxon>
        <taxon>Oomycota</taxon>
        <taxon>Saprolegniomycetes</taxon>
        <taxon>Saprolegniales</taxon>
        <taxon>Verrucalvaceae</taxon>
        <taxon>Aphanomyces</taxon>
    </lineage>
</organism>
<dbReference type="Gene3D" id="3.30.530.20">
    <property type="match status" value="1"/>
</dbReference>
<sequence length="325" mass="37066">MQRRRLAHPLPPDFFQCPVLTSSEADAMIASGVDALKHLVMHARLDDTSAYKWKLERATQDLQVYAGSDLTKAKGTVVFMSVTELHATLDEAASLLECDTSDSYRTFIQRYNKDVIDCAVLATLAPRTPTYPRNYIGLKWFVQETPLPCRNRDFCVVEVRLIWVPPLSSVLGIVRGTFDASGTVFLETNRRGVLRAAQIFHVNLNGNLPQWILRVGIKKRARTLVDMDAHFRAQRMTRMLILPQPSEEAEMKCHGCHLKIATSRRSQFQCRRCNHPIALQEDEAPERWRPMQYYHDDQADQHVLLGADNDDSAIHSDTDSNCFRL</sequence>
<proteinExistence type="predicted"/>
<comment type="caution">
    <text evidence="1">The sequence shown here is derived from an EMBL/GenBank/DDBJ whole genome shotgun (WGS) entry which is preliminary data.</text>
</comment>
<protein>
    <recommendedName>
        <fullName evidence="3">START domain-containing protein</fullName>
    </recommendedName>
</protein>
<dbReference type="PANTHER" id="PTHR13510:SF44">
    <property type="entry name" value="RABENOSYN-5"/>
    <property type="match status" value="1"/>
</dbReference>
<dbReference type="SUPFAM" id="SSF55961">
    <property type="entry name" value="Bet v1-like"/>
    <property type="match status" value="1"/>
</dbReference>
<name>A0A425D4H4_APHAT</name>
<reference evidence="1" key="1">
    <citation type="submission" date="2018-07" db="EMBL/GenBank/DDBJ databases">
        <title>Annotation of Aphanomyces astaci genome assembly.</title>
        <authorList>
            <person name="Studholme D.J."/>
        </authorList>
    </citation>
    <scope>NUCLEOTIDE SEQUENCE [LARGE SCALE GENOMIC DNA]</scope>
    <source>
        <strain evidence="1">Pc</strain>
    </source>
</reference>
<dbReference type="InterPro" id="IPR023393">
    <property type="entry name" value="START-like_dom_sf"/>
</dbReference>
<dbReference type="EMBL" id="MZMZ02002764">
    <property type="protein sequence ID" value="RQM24177.1"/>
    <property type="molecule type" value="Genomic_DNA"/>
</dbReference>
<gene>
    <name evidence="1" type="ORF">B5M09_010533</name>
</gene>